<protein>
    <submittedName>
        <fullName evidence="1">Uncharacterized protein</fullName>
    </submittedName>
</protein>
<evidence type="ECO:0000313" key="2">
    <source>
        <dbReference type="Proteomes" id="UP000600220"/>
    </source>
</evidence>
<reference evidence="1 2" key="1">
    <citation type="submission" date="2018-11" db="EMBL/GenBank/DDBJ databases">
        <authorList>
            <consortium name="Veterinary Laboratory Investigation and Response Network"/>
        </authorList>
    </citation>
    <scope>NUCLEOTIDE SEQUENCE [LARGE SCALE GENOMIC DNA]</scope>
    <source>
        <strain evidence="1 2">SPSE-18-VL-LA-PA-Ryan-0021</strain>
    </source>
</reference>
<evidence type="ECO:0000313" key="1">
    <source>
        <dbReference type="EMBL" id="EGQ4385525.1"/>
    </source>
</evidence>
<organism evidence="1 2">
    <name type="scientific">Staphylococcus pseudintermedius</name>
    <dbReference type="NCBI Taxonomy" id="283734"/>
    <lineage>
        <taxon>Bacteria</taxon>
        <taxon>Bacillati</taxon>
        <taxon>Bacillota</taxon>
        <taxon>Bacilli</taxon>
        <taxon>Bacillales</taxon>
        <taxon>Staphylococcaceae</taxon>
        <taxon>Staphylococcus</taxon>
        <taxon>Staphylococcus intermedius group</taxon>
    </lineage>
</organism>
<sequence length="231" mass="26720">MNYRAVTLSDATCSILKDIDAVTLLFEDENQRKFCLDSVSKETANNVINFSNNESHFIFIKDDVEKSSNLIDIEDVLFLKEFPLISEQEEIKVSKPLISKKSFGTDESKIVKDYIDKYVISDSIEESLTFEDMMSVLQKERFNIDSFKTLLSLTILIGRLKKELDSTISHNRLKLIVATKDKFLATLEEMFEFEDKQTNIHSQFLYDVDLDSIKAISDDDFNQFNKVCMLE</sequence>
<gene>
    <name evidence="1" type="ORF">EGV54_10550</name>
</gene>
<dbReference type="Proteomes" id="UP000600220">
    <property type="component" value="Unassembled WGS sequence"/>
</dbReference>
<dbReference type="EMBL" id="AAXKXX010000018">
    <property type="protein sequence ID" value="EGQ4385525.1"/>
    <property type="molecule type" value="Genomic_DNA"/>
</dbReference>
<dbReference type="AlphaFoldDB" id="A0A8H9ERC4"/>
<name>A0A8H9ERC4_STAPS</name>
<proteinExistence type="predicted"/>
<comment type="caution">
    <text evidence="1">The sequence shown here is derived from an EMBL/GenBank/DDBJ whole genome shotgun (WGS) entry which is preliminary data.</text>
</comment>
<keyword evidence="2" id="KW-1185">Reference proteome</keyword>
<dbReference type="RefSeq" id="WP_115895579.1">
    <property type="nucleotide sequence ID" value="NZ_BAAFJF010000078.1"/>
</dbReference>
<accession>A0A8H9ERC4</accession>